<dbReference type="OrthoDB" id="6264017at2759"/>
<evidence type="ECO:0000313" key="2">
    <source>
        <dbReference type="Proteomes" id="UP000282613"/>
    </source>
</evidence>
<evidence type="ECO:0000313" key="1">
    <source>
        <dbReference type="EMBL" id="VDK33384.1"/>
    </source>
</evidence>
<dbReference type="Proteomes" id="UP000282613">
    <property type="component" value="Unassembled WGS sequence"/>
</dbReference>
<accession>A0A0R3W3C8</accession>
<gene>
    <name evidence="1" type="ORF">TASK_LOCUS4416</name>
</gene>
<proteinExistence type="predicted"/>
<reference evidence="3" key="1">
    <citation type="submission" date="2017-02" db="UniProtKB">
        <authorList>
            <consortium name="WormBaseParasite"/>
        </authorList>
    </citation>
    <scope>IDENTIFICATION</scope>
</reference>
<dbReference type="AlphaFoldDB" id="A0A0R3W3C8"/>
<organism evidence="3">
    <name type="scientific">Taenia asiatica</name>
    <name type="common">Asian tapeworm</name>
    <dbReference type="NCBI Taxonomy" id="60517"/>
    <lineage>
        <taxon>Eukaryota</taxon>
        <taxon>Metazoa</taxon>
        <taxon>Spiralia</taxon>
        <taxon>Lophotrochozoa</taxon>
        <taxon>Platyhelminthes</taxon>
        <taxon>Cestoda</taxon>
        <taxon>Eucestoda</taxon>
        <taxon>Cyclophyllidea</taxon>
        <taxon>Taeniidae</taxon>
        <taxon>Taenia</taxon>
    </lineage>
</organism>
<protein>
    <submittedName>
        <fullName evidence="3">UDENN domain-containing protein</fullName>
    </submittedName>
</protein>
<sequence>MEQFLCPEHPDSHLRELTVTIQEAFLNHPLGVPFLLAGTTLLSPWLLRQLPLTLLATCAAAPDTLRRLLAQPGTFLAGHFADLSEVFHAAPTLTIFAAISGRGVHWRLVRPS</sequence>
<dbReference type="WBParaSite" id="TASK_0000441501-mRNA-1">
    <property type="protein sequence ID" value="TASK_0000441501-mRNA-1"/>
    <property type="gene ID" value="TASK_0000441501"/>
</dbReference>
<dbReference type="EMBL" id="UYRS01018347">
    <property type="protein sequence ID" value="VDK33384.1"/>
    <property type="molecule type" value="Genomic_DNA"/>
</dbReference>
<reference evidence="1 2" key="2">
    <citation type="submission" date="2018-11" db="EMBL/GenBank/DDBJ databases">
        <authorList>
            <consortium name="Pathogen Informatics"/>
        </authorList>
    </citation>
    <scope>NUCLEOTIDE SEQUENCE [LARGE SCALE GENOMIC DNA]</scope>
</reference>
<name>A0A0R3W3C8_TAEAS</name>
<evidence type="ECO:0000313" key="3">
    <source>
        <dbReference type="WBParaSite" id="TASK_0000441501-mRNA-1"/>
    </source>
</evidence>
<keyword evidence="2" id="KW-1185">Reference proteome</keyword>